<dbReference type="RefSeq" id="WP_284216481.1">
    <property type="nucleotide sequence ID" value="NZ_BSOT01000005.1"/>
</dbReference>
<evidence type="ECO:0000313" key="12">
    <source>
        <dbReference type="Proteomes" id="UP001156601"/>
    </source>
</evidence>
<dbReference type="PANTHER" id="PTHR30489:SF8">
    <property type="entry name" value="LIPOPROTEIN-RELEASING SYSTEM TRANSMEMBRANE PROTEIN LOLC"/>
    <property type="match status" value="1"/>
</dbReference>
<gene>
    <name evidence="11" type="primary">lolC</name>
    <name evidence="11" type="ORF">GCM10007852_10850</name>
</gene>
<sequence length="399" mass="43472">MLLPQFIALRYARAGSKRSFVAFINRFSILGITLGIAALIIVLSVMNGLEAQLKSRILGILPHVVASASPNQVSGLNFDDERVLSTASYLEQEVVVQSRTHVKGVILQGVDTEKNAAYSMIAQSMRQGSYDSLGAGEFNLVLSQTLANQLSVSVGQKVRLISPQTSVHSPFGKLPSQRLFTVTGIFNVASEMDDKVVVVHWHDAAKLMRKKPEIIATTRLFLQDPFEYEKIVRTLRNANIDFTLWRERQGALFDAVKMEKNMMTLMLTLVILVAGFNVVSALVMVVAEKRADIAILQTQGMLPRQITQVFVLNGIFNGCVGVVGGVILGLGGVYLLNPLLDLMNFGLAFGDNGQSLPIDVRWLQVTLILSCTILLCGLASLYPAKMAAAIKPANGLRTA</sequence>
<dbReference type="GO" id="GO:0044874">
    <property type="term" value="P:lipoprotein localization to outer membrane"/>
    <property type="evidence" value="ECO:0007669"/>
    <property type="project" value="TreeGrafter"/>
</dbReference>
<keyword evidence="6 8" id="KW-1133">Transmembrane helix</keyword>
<dbReference type="NCBIfam" id="TIGR02212">
    <property type="entry name" value="lolCE"/>
    <property type="match status" value="1"/>
</dbReference>
<keyword evidence="12" id="KW-1185">Reference proteome</keyword>
<dbReference type="InterPro" id="IPR051447">
    <property type="entry name" value="Lipoprotein-release_system"/>
</dbReference>
<evidence type="ECO:0000256" key="2">
    <source>
        <dbReference type="ARBA" id="ARBA00005236"/>
    </source>
</evidence>
<accession>A0AA37SW51</accession>
<keyword evidence="5 8" id="KW-0812">Transmembrane</keyword>
<dbReference type="InterPro" id="IPR003838">
    <property type="entry name" value="ABC3_permease_C"/>
</dbReference>
<evidence type="ECO:0000256" key="6">
    <source>
        <dbReference type="ARBA" id="ARBA00022989"/>
    </source>
</evidence>
<protein>
    <submittedName>
        <fullName evidence="11">Transporter</fullName>
    </submittedName>
</protein>
<feature type="transmembrane region" description="Helical" evidence="8">
    <location>
        <begin position="20"/>
        <end position="46"/>
    </location>
</feature>
<dbReference type="InterPro" id="IPR025857">
    <property type="entry name" value="MacB_PCD"/>
</dbReference>
<keyword evidence="4" id="KW-1003">Cell membrane</keyword>
<evidence type="ECO:0000313" key="11">
    <source>
        <dbReference type="EMBL" id="GLR70177.1"/>
    </source>
</evidence>
<feature type="transmembrane region" description="Helical" evidence="8">
    <location>
        <begin position="265"/>
        <end position="288"/>
    </location>
</feature>
<comment type="subcellular location">
    <subcellularLocation>
        <location evidence="1">Cell membrane</location>
        <topology evidence="1">Multi-pass membrane protein</topology>
    </subcellularLocation>
</comment>
<feature type="domain" description="ABC3 transporter permease C-terminal" evidence="9">
    <location>
        <begin position="265"/>
        <end position="392"/>
    </location>
</feature>
<evidence type="ECO:0000256" key="3">
    <source>
        <dbReference type="ARBA" id="ARBA00022448"/>
    </source>
</evidence>
<feature type="domain" description="MacB-like periplasmic core" evidence="10">
    <location>
        <begin position="28"/>
        <end position="208"/>
    </location>
</feature>
<comment type="similarity">
    <text evidence="2">Belongs to the ABC-4 integral membrane protein family. LolC/E subfamily.</text>
</comment>
<dbReference type="GO" id="GO:0042953">
    <property type="term" value="P:lipoprotein transport"/>
    <property type="evidence" value="ECO:0007669"/>
    <property type="project" value="InterPro"/>
</dbReference>
<dbReference type="Pfam" id="PF02687">
    <property type="entry name" value="FtsX"/>
    <property type="match status" value="1"/>
</dbReference>
<organism evidence="11 12">
    <name type="scientific">Agaribacter marinus</name>
    <dbReference type="NCBI Taxonomy" id="1431249"/>
    <lineage>
        <taxon>Bacteria</taxon>
        <taxon>Pseudomonadati</taxon>
        <taxon>Pseudomonadota</taxon>
        <taxon>Gammaproteobacteria</taxon>
        <taxon>Alteromonadales</taxon>
        <taxon>Alteromonadaceae</taxon>
        <taxon>Agaribacter</taxon>
    </lineage>
</organism>
<dbReference type="GO" id="GO:0098797">
    <property type="term" value="C:plasma membrane protein complex"/>
    <property type="evidence" value="ECO:0007669"/>
    <property type="project" value="TreeGrafter"/>
</dbReference>
<dbReference type="Pfam" id="PF12704">
    <property type="entry name" value="MacB_PCD"/>
    <property type="match status" value="1"/>
</dbReference>
<comment type="caution">
    <text evidence="11">The sequence shown here is derived from an EMBL/GenBank/DDBJ whole genome shotgun (WGS) entry which is preliminary data.</text>
</comment>
<evidence type="ECO:0000259" key="10">
    <source>
        <dbReference type="Pfam" id="PF12704"/>
    </source>
</evidence>
<evidence type="ECO:0000256" key="7">
    <source>
        <dbReference type="ARBA" id="ARBA00023136"/>
    </source>
</evidence>
<dbReference type="AlphaFoldDB" id="A0AA37SW51"/>
<proteinExistence type="inferred from homology"/>
<reference evidence="11" key="2">
    <citation type="submission" date="2023-01" db="EMBL/GenBank/DDBJ databases">
        <title>Draft genome sequence of Agaribacter marinus strain NBRC 110023.</title>
        <authorList>
            <person name="Sun Q."/>
            <person name="Mori K."/>
        </authorList>
    </citation>
    <scope>NUCLEOTIDE SEQUENCE</scope>
    <source>
        <strain evidence="11">NBRC 110023</strain>
    </source>
</reference>
<evidence type="ECO:0000256" key="5">
    <source>
        <dbReference type="ARBA" id="ARBA00022692"/>
    </source>
</evidence>
<feature type="transmembrane region" description="Helical" evidence="8">
    <location>
        <begin position="362"/>
        <end position="382"/>
    </location>
</feature>
<evidence type="ECO:0000256" key="8">
    <source>
        <dbReference type="SAM" id="Phobius"/>
    </source>
</evidence>
<evidence type="ECO:0000256" key="1">
    <source>
        <dbReference type="ARBA" id="ARBA00004651"/>
    </source>
</evidence>
<evidence type="ECO:0000256" key="4">
    <source>
        <dbReference type="ARBA" id="ARBA00022475"/>
    </source>
</evidence>
<dbReference type="InterPro" id="IPR011925">
    <property type="entry name" value="LolCE_TM"/>
</dbReference>
<keyword evidence="3" id="KW-0813">Transport</keyword>
<keyword evidence="7 8" id="KW-0472">Membrane</keyword>
<dbReference type="PANTHER" id="PTHR30489">
    <property type="entry name" value="LIPOPROTEIN-RELEASING SYSTEM TRANSMEMBRANE PROTEIN LOLE"/>
    <property type="match status" value="1"/>
</dbReference>
<feature type="transmembrane region" description="Helical" evidence="8">
    <location>
        <begin position="309"/>
        <end position="336"/>
    </location>
</feature>
<evidence type="ECO:0000259" key="9">
    <source>
        <dbReference type="Pfam" id="PF02687"/>
    </source>
</evidence>
<reference evidence="11" key="1">
    <citation type="journal article" date="2014" name="Int. J. Syst. Evol. Microbiol.">
        <title>Complete genome sequence of Corynebacterium casei LMG S-19264T (=DSM 44701T), isolated from a smear-ripened cheese.</title>
        <authorList>
            <consortium name="US DOE Joint Genome Institute (JGI-PGF)"/>
            <person name="Walter F."/>
            <person name="Albersmeier A."/>
            <person name="Kalinowski J."/>
            <person name="Ruckert C."/>
        </authorList>
    </citation>
    <scope>NUCLEOTIDE SEQUENCE</scope>
    <source>
        <strain evidence="11">NBRC 110023</strain>
    </source>
</reference>
<dbReference type="EMBL" id="BSOT01000005">
    <property type="protein sequence ID" value="GLR70177.1"/>
    <property type="molecule type" value="Genomic_DNA"/>
</dbReference>
<name>A0AA37SW51_9ALTE</name>
<dbReference type="Proteomes" id="UP001156601">
    <property type="component" value="Unassembled WGS sequence"/>
</dbReference>